<dbReference type="EMBL" id="JARPUR010000004">
    <property type="protein sequence ID" value="KAK4876996.1"/>
    <property type="molecule type" value="Genomic_DNA"/>
</dbReference>
<evidence type="ECO:0000256" key="11">
    <source>
        <dbReference type="ARBA" id="ARBA00023209"/>
    </source>
</evidence>
<evidence type="ECO:0000256" key="7">
    <source>
        <dbReference type="ARBA" id="ARBA00022837"/>
    </source>
</evidence>
<keyword evidence="5" id="KW-0808">Transferase</keyword>
<dbReference type="GO" id="GO:0042171">
    <property type="term" value="F:lysophosphatidic acid acyltransferase activity"/>
    <property type="evidence" value="ECO:0007669"/>
    <property type="project" value="TreeGrafter"/>
</dbReference>
<dbReference type="GO" id="GO:0008654">
    <property type="term" value="P:phospholipid biosynthetic process"/>
    <property type="evidence" value="ECO:0007669"/>
    <property type="project" value="UniProtKB-KW"/>
</dbReference>
<dbReference type="PROSITE" id="PS50222">
    <property type="entry name" value="EF_HAND_2"/>
    <property type="match status" value="1"/>
</dbReference>
<keyword evidence="8 15" id="KW-1133">Transmembrane helix</keyword>
<dbReference type="InterPro" id="IPR018247">
    <property type="entry name" value="EF_Hand_1_Ca_BS"/>
</dbReference>
<comment type="subcellular location">
    <subcellularLocation>
        <location evidence="1">Membrane</location>
    </subcellularLocation>
</comment>
<keyword evidence="7" id="KW-0106">Calcium</keyword>
<protein>
    <recommendedName>
        <fullName evidence="16">EF-hand domain-containing protein</fullName>
    </recommendedName>
</protein>
<dbReference type="PANTHER" id="PTHR23063:SF52">
    <property type="entry name" value="LYSOPHOSPHATIDYLCHOLINE ACYLTRANSFERASE"/>
    <property type="match status" value="1"/>
</dbReference>
<dbReference type="Gene3D" id="1.10.238.10">
    <property type="entry name" value="EF-hand"/>
    <property type="match status" value="1"/>
</dbReference>
<keyword evidence="18" id="KW-1185">Reference proteome</keyword>
<evidence type="ECO:0000256" key="3">
    <source>
        <dbReference type="ARBA" id="ARBA00008655"/>
    </source>
</evidence>
<sequence>MNGKIVASKTTEDTFRPELLNPFVHHLELGTTYEKIKTALFTILLLPIRVIIICLLLIAGWLIAIVGLCGLPEENLREKPITGWRRKLTGLVCFLGKSTYTAGGLHMVVKGRQATRSEAPILVTAPHSTFFDGGIIYVTGFPSIIVRRESGANPYIGKLINFTQPVYVWRDDPDSRQNTIKEIINRATSSLDWPQILIFPEGTCTNRSCLITFKPGAFYPGVPIQPVCIRYPNKLDTVTWTWEGPSALKLLWLTLTQVYSYCEIEFLPVYTPNEAEKRDPKLFANNVRNVMAKALGIPVLDYTYDDCRLMTRAKEMNLPNATTLVEVQKLRHRLGLDQSNVEENLIESSISCKYSMVTILQFADYLNIALNDPLLHQLFQYYDTNSSGVIDFREYLLGVLATSKNRNVLDSIKIACKVYDSSGVGRLSPEDFAKILNHTLAIRVDEAMNVFQQIDKTGLNYVTFEKFQSYAEKKAEFASLFSLSKEKKVKSKNGDICPEYDKKTE</sequence>
<dbReference type="GO" id="GO:0008374">
    <property type="term" value="F:O-acyltransferase activity"/>
    <property type="evidence" value="ECO:0007669"/>
    <property type="project" value="InterPro"/>
</dbReference>
<dbReference type="GO" id="GO:0005509">
    <property type="term" value="F:calcium ion binding"/>
    <property type="evidence" value="ECO:0007669"/>
    <property type="project" value="InterPro"/>
</dbReference>
<name>A0AAN7P8U7_9COLE</name>
<evidence type="ECO:0000256" key="15">
    <source>
        <dbReference type="SAM" id="Phobius"/>
    </source>
</evidence>
<evidence type="ECO:0000256" key="13">
    <source>
        <dbReference type="ARBA" id="ARBA00023315"/>
    </source>
</evidence>
<evidence type="ECO:0000256" key="4">
    <source>
        <dbReference type="ARBA" id="ARBA00022516"/>
    </source>
</evidence>
<keyword evidence="9" id="KW-0443">Lipid metabolism</keyword>
<reference evidence="18" key="1">
    <citation type="submission" date="2023-01" db="EMBL/GenBank/DDBJ databases">
        <title>Key to firefly adult light organ development and bioluminescence: homeobox transcription factors regulate luciferase expression and transportation to peroxisome.</title>
        <authorList>
            <person name="Fu X."/>
        </authorList>
    </citation>
    <scope>NUCLEOTIDE SEQUENCE [LARGE SCALE GENOMIC DNA]</scope>
</reference>
<comment type="pathway">
    <text evidence="14">Phospholipid metabolism.</text>
</comment>
<dbReference type="PROSITE" id="PS00018">
    <property type="entry name" value="EF_HAND_1"/>
    <property type="match status" value="1"/>
</dbReference>
<keyword evidence="13" id="KW-0012">Acyltransferase</keyword>
<dbReference type="Proteomes" id="UP001353858">
    <property type="component" value="Unassembled WGS sequence"/>
</dbReference>
<evidence type="ECO:0000256" key="6">
    <source>
        <dbReference type="ARBA" id="ARBA00022692"/>
    </source>
</evidence>
<keyword evidence="4" id="KW-0444">Lipid biosynthesis</keyword>
<keyword evidence="10 15" id="KW-0472">Membrane</keyword>
<dbReference type="InterPro" id="IPR045252">
    <property type="entry name" value="LPCAT1-like"/>
</dbReference>
<organism evidence="17 18">
    <name type="scientific">Aquatica leii</name>
    <dbReference type="NCBI Taxonomy" id="1421715"/>
    <lineage>
        <taxon>Eukaryota</taxon>
        <taxon>Metazoa</taxon>
        <taxon>Ecdysozoa</taxon>
        <taxon>Arthropoda</taxon>
        <taxon>Hexapoda</taxon>
        <taxon>Insecta</taxon>
        <taxon>Pterygota</taxon>
        <taxon>Neoptera</taxon>
        <taxon>Endopterygota</taxon>
        <taxon>Coleoptera</taxon>
        <taxon>Polyphaga</taxon>
        <taxon>Elateriformia</taxon>
        <taxon>Elateroidea</taxon>
        <taxon>Lampyridae</taxon>
        <taxon>Luciolinae</taxon>
        <taxon>Aquatica</taxon>
    </lineage>
</organism>
<feature type="transmembrane region" description="Helical" evidence="15">
    <location>
        <begin position="43"/>
        <end position="68"/>
    </location>
</feature>
<evidence type="ECO:0000256" key="1">
    <source>
        <dbReference type="ARBA" id="ARBA00004370"/>
    </source>
</evidence>
<dbReference type="AlphaFoldDB" id="A0AAN7P8U7"/>
<feature type="domain" description="EF-hand" evidence="16">
    <location>
        <begin position="370"/>
        <end position="405"/>
    </location>
</feature>
<dbReference type="SMART" id="SM00563">
    <property type="entry name" value="PlsC"/>
    <property type="match status" value="1"/>
</dbReference>
<evidence type="ECO:0000313" key="17">
    <source>
        <dbReference type="EMBL" id="KAK4876996.1"/>
    </source>
</evidence>
<dbReference type="InterPro" id="IPR002048">
    <property type="entry name" value="EF_hand_dom"/>
</dbReference>
<evidence type="ECO:0000256" key="12">
    <source>
        <dbReference type="ARBA" id="ARBA00023264"/>
    </source>
</evidence>
<evidence type="ECO:0000256" key="9">
    <source>
        <dbReference type="ARBA" id="ARBA00023098"/>
    </source>
</evidence>
<dbReference type="GO" id="GO:0016020">
    <property type="term" value="C:membrane"/>
    <property type="evidence" value="ECO:0007669"/>
    <property type="project" value="UniProtKB-SubCell"/>
</dbReference>
<evidence type="ECO:0000256" key="5">
    <source>
        <dbReference type="ARBA" id="ARBA00022679"/>
    </source>
</evidence>
<comment type="similarity">
    <text evidence="3">Belongs to the 1-acyl-sn-glycerol-3-phosphate acyltransferase family.</text>
</comment>
<evidence type="ECO:0000313" key="18">
    <source>
        <dbReference type="Proteomes" id="UP001353858"/>
    </source>
</evidence>
<evidence type="ECO:0000259" key="16">
    <source>
        <dbReference type="PROSITE" id="PS50222"/>
    </source>
</evidence>
<dbReference type="SUPFAM" id="SSF69593">
    <property type="entry name" value="Glycerol-3-phosphate (1)-acyltransferase"/>
    <property type="match status" value="1"/>
</dbReference>
<evidence type="ECO:0000256" key="14">
    <source>
        <dbReference type="ARBA" id="ARBA00025707"/>
    </source>
</evidence>
<comment type="caution">
    <text evidence="17">The sequence shown here is derived from an EMBL/GenBank/DDBJ whole genome shotgun (WGS) entry which is preliminary data.</text>
</comment>
<evidence type="ECO:0000256" key="2">
    <source>
        <dbReference type="ARBA" id="ARBA00005074"/>
    </source>
</evidence>
<dbReference type="Pfam" id="PF01553">
    <property type="entry name" value="Acyltransferase"/>
    <property type="match status" value="1"/>
</dbReference>
<accession>A0AAN7P8U7</accession>
<dbReference type="SUPFAM" id="SSF47473">
    <property type="entry name" value="EF-hand"/>
    <property type="match status" value="1"/>
</dbReference>
<dbReference type="InterPro" id="IPR011992">
    <property type="entry name" value="EF-hand-dom_pair"/>
</dbReference>
<dbReference type="InterPro" id="IPR002123">
    <property type="entry name" value="Plipid/glycerol_acylTrfase"/>
</dbReference>
<evidence type="ECO:0000256" key="10">
    <source>
        <dbReference type="ARBA" id="ARBA00023136"/>
    </source>
</evidence>
<keyword evidence="12" id="KW-1208">Phospholipid metabolism</keyword>
<comment type="pathway">
    <text evidence="2">Lipid metabolism; phospholipid metabolism.</text>
</comment>
<keyword evidence="11" id="KW-0594">Phospholipid biosynthesis</keyword>
<proteinExistence type="inferred from homology"/>
<evidence type="ECO:0000256" key="8">
    <source>
        <dbReference type="ARBA" id="ARBA00022989"/>
    </source>
</evidence>
<dbReference type="GO" id="GO:0005783">
    <property type="term" value="C:endoplasmic reticulum"/>
    <property type="evidence" value="ECO:0007669"/>
    <property type="project" value="TreeGrafter"/>
</dbReference>
<dbReference type="SMART" id="SM00054">
    <property type="entry name" value="EFh"/>
    <property type="match status" value="3"/>
</dbReference>
<gene>
    <name evidence="17" type="ORF">RN001_009502</name>
</gene>
<keyword evidence="6 15" id="KW-0812">Transmembrane</keyword>
<dbReference type="CDD" id="cd07991">
    <property type="entry name" value="LPLAT_LPCAT1-like"/>
    <property type="match status" value="1"/>
</dbReference>
<dbReference type="PANTHER" id="PTHR23063">
    <property type="entry name" value="PHOSPHOLIPID ACYLTRANSFERASE"/>
    <property type="match status" value="1"/>
</dbReference>